<dbReference type="SMART" id="SM00490">
    <property type="entry name" value="HELICc"/>
    <property type="match status" value="1"/>
</dbReference>
<keyword evidence="6" id="KW-0833">Ubl conjugation pathway</keyword>
<feature type="coiled-coil region" evidence="11">
    <location>
        <begin position="520"/>
        <end position="550"/>
    </location>
</feature>
<dbReference type="SMART" id="SM00487">
    <property type="entry name" value="DEXDc"/>
    <property type="match status" value="1"/>
</dbReference>
<dbReference type="InterPro" id="IPR007502">
    <property type="entry name" value="Helicase-assoc_dom"/>
</dbReference>
<keyword evidence="11" id="KW-0175">Coiled coil</keyword>
<dbReference type="InterPro" id="IPR012677">
    <property type="entry name" value="Nucleotide-bd_a/b_plait_sf"/>
</dbReference>
<evidence type="ECO:0000256" key="4">
    <source>
        <dbReference type="ARBA" id="ARBA00022741"/>
    </source>
</evidence>
<feature type="compositionally biased region" description="Basic and acidic residues" evidence="12">
    <location>
        <begin position="250"/>
        <end position="262"/>
    </location>
</feature>
<dbReference type="InterPro" id="IPR044066">
    <property type="entry name" value="TRIAD_supradom"/>
</dbReference>
<dbReference type="PROSITE" id="PS51194">
    <property type="entry name" value="HELICASE_CTER"/>
    <property type="match status" value="1"/>
</dbReference>
<feature type="region of interest" description="Disordered" evidence="12">
    <location>
        <begin position="18"/>
        <end position="40"/>
    </location>
</feature>
<dbReference type="InterPro" id="IPR001841">
    <property type="entry name" value="Znf_RING"/>
</dbReference>
<evidence type="ECO:0000259" key="14">
    <source>
        <dbReference type="PROSITE" id="PS51192"/>
    </source>
</evidence>
<dbReference type="InterPro" id="IPR014001">
    <property type="entry name" value="Helicase_ATP-bd"/>
</dbReference>
<feature type="domain" description="RING-type" evidence="16">
    <location>
        <begin position="1824"/>
        <end position="2039"/>
    </location>
</feature>
<dbReference type="InterPro" id="IPR056245">
    <property type="entry name" value="KH_DEAH11/12"/>
</dbReference>
<evidence type="ECO:0000256" key="6">
    <source>
        <dbReference type="ARBA" id="ARBA00022786"/>
    </source>
</evidence>
<feature type="compositionally biased region" description="Polar residues" evidence="12">
    <location>
        <begin position="24"/>
        <end position="40"/>
    </location>
</feature>
<feature type="compositionally biased region" description="Basic and acidic residues" evidence="12">
    <location>
        <begin position="339"/>
        <end position="351"/>
    </location>
</feature>
<dbReference type="GO" id="GO:0016787">
    <property type="term" value="F:hydrolase activity"/>
    <property type="evidence" value="ECO:0007669"/>
    <property type="project" value="UniProtKB-KW"/>
</dbReference>
<evidence type="ECO:0000313" key="18">
    <source>
        <dbReference type="RefSeq" id="XP_022344535.1"/>
    </source>
</evidence>
<dbReference type="PANTHER" id="PTHR18934:SF81">
    <property type="entry name" value="ATP-DEPENDENT RNA HELICASE DEAH11, CHLOROPLASTIC-RELATED"/>
    <property type="match status" value="1"/>
</dbReference>
<dbReference type="Pfam" id="PF00270">
    <property type="entry name" value="DEAD"/>
    <property type="match status" value="1"/>
</dbReference>
<feature type="domain" description="Helicase C-terminal" evidence="15">
    <location>
        <begin position="781"/>
        <end position="965"/>
    </location>
</feature>
<keyword evidence="7" id="KW-0378">Hydrolase</keyword>
<name>A0A8B8EWZ3_CRAVI</name>
<evidence type="ECO:0000256" key="11">
    <source>
        <dbReference type="SAM" id="Coils"/>
    </source>
</evidence>
<dbReference type="InterPro" id="IPR011545">
    <property type="entry name" value="DEAD/DEAH_box_helicase_dom"/>
</dbReference>
<feature type="domain" description="Helicase ATP-binding" evidence="14">
    <location>
        <begin position="596"/>
        <end position="759"/>
    </location>
</feature>
<accession>A0A8B8EWZ3</accession>
<dbReference type="CDD" id="cd18791">
    <property type="entry name" value="SF2_C_RHA"/>
    <property type="match status" value="1"/>
</dbReference>
<dbReference type="SMART" id="SM00647">
    <property type="entry name" value="IBR"/>
    <property type="match status" value="2"/>
</dbReference>
<dbReference type="CDD" id="cd22585">
    <property type="entry name" value="Rcat_RBR_DEAH12-like"/>
    <property type="match status" value="1"/>
</dbReference>
<dbReference type="RefSeq" id="XP_022344535.1">
    <property type="nucleotide sequence ID" value="XM_022488827.1"/>
</dbReference>
<dbReference type="Gene3D" id="3.30.70.330">
    <property type="match status" value="2"/>
</dbReference>
<dbReference type="GO" id="GO:0003723">
    <property type="term" value="F:RNA binding"/>
    <property type="evidence" value="ECO:0007669"/>
    <property type="project" value="TreeGrafter"/>
</dbReference>
<evidence type="ECO:0000259" key="15">
    <source>
        <dbReference type="PROSITE" id="PS51194"/>
    </source>
</evidence>
<dbReference type="CDD" id="cd20335">
    <property type="entry name" value="BRcat_RBR"/>
    <property type="match status" value="1"/>
</dbReference>
<gene>
    <name evidence="18" type="primary">LOC111137384</name>
</gene>
<dbReference type="InterPro" id="IPR027417">
    <property type="entry name" value="P-loop_NTPase"/>
</dbReference>
<keyword evidence="17" id="KW-1185">Reference proteome</keyword>
<dbReference type="PROSITE" id="PS51873">
    <property type="entry name" value="TRIAD"/>
    <property type="match status" value="1"/>
</dbReference>
<dbReference type="PROSITE" id="PS00690">
    <property type="entry name" value="DEAH_ATP_HELICASE"/>
    <property type="match status" value="1"/>
</dbReference>
<dbReference type="Gene3D" id="3.30.40.10">
    <property type="entry name" value="Zinc/RING finger domain, C3HC4 (zinc finger)"/>
    <property type="match status" value="1"/>
</dbReference>
<dbReference type="GO" id="GO:0008270">
    <property type="term" value="F:zinc ion binding"/>
    <property type="evidence" value="ECO:0007669"/>
    <property type="project" value="UniProtKB-KW"/>
</dbReference>
<keyword evidence="8" id="KW-0862">Zinc</keyword>
<dbReference type="SUPFAM" id="SSF57850">
    <property type="entry name" value="RING/U-box"/>
    <property type="match status" value="3"/>
</dbReference>
<dbReference type="Pfam" id="PF01485">
    <property type="entry name" value="IBR"/>
    <property type="match status" value="1"/>
</dbReference>
<evidence type="ECO:0000256" key="12">
    <source>
        <dbReference type="SAM" id="MobiDB-lite"/>
    </source>
</evidence>
<dbReference type="PROSITE" id="PS00518">
    <property type="entry name" value="ZF_RING_1"/>
    <property type="match status" value="1"/>
</dbReference>
<proteinExistence type="predicted"/>
<dbReference type="InterPro" id="IPR002464">
    <property type="entry name" value="DNA/RNA_helicase_DEAH_CS"/>
</dbReference>
<dbReference type="InterPro" id="IPR002867">
    <property type="entry name" value="IBR_dom"/>
</dbReference>
<keyword evidence="1" id="KW-0808">Transferase</keyword>
<reference evidence="18" key="1">
    <citation type="submission" date="2025-08" db="UniProtKB">
        <authorList>
            <consortium name="RefSeq"/>
        </authorList>
    </citation>
    <scope>IDENTIFICATION</scope>
    <source>
        <tissue evidence="18">Whole sample</tissue>
    </source>
</reference>
<dbReference type="InterPro" id="IPR035979">
    <property type="entry name" value="RBD_domain_sf"/>
</dbReference>
<keyword evidence="2" id="KW-0479">Metal-binding</keyword>
<feature type="domain" description="RING-type" evidence="13">
    <location>
        <begin position="1828"/>
        <end position="1872"/>
    </location>
</feature>
<evidence type="ECO:0000256" key="3">
    <source>
        <dbReference type="ARBA" id="ARBA00022737"/>
    </source>
</evidence>
<evidence type="ECO:0000259" key="16">
    <source>
        <dbReference type="PROSITE" id="PS51873"/>
    </source>
</evidence>
<evidence type="ECO:0000259" key="13">
    <source>
        <dbReference type="PROSITE" id="PS50089"/>
    </source>
</evidence>
<dbReference type="KEGG" id="cvn:111137384"/>
<dbReference type="PROSITE" id="PS50089">
    <property type="entry name" value="ZF_RING_2"/>
    <property type="match status" value="1"/>
</dbReference>
<dbReference type="Pfam" id="PF00271">
    <property type="entry name" value="Helicase_C"/>
    <property type="match status" value="1"/>
</dbReference>
<dbReference type="SUPFAM" id="SSF54928">
    <property type="entry name" value="RNA-binding domain, RBD"/>
    <property type="match status" value="1"/>
</dbReference>
<dbReference type="PROSITE" id="PS51192">
    <property type="entry name" value="HELICASE_ATP_BIND_1"/>
    <property type="match status" value="1"/>
</dbReference>
<dbReference type="InterPro" id="IPR017907">
    <property type="entry name" value="Znf_RING_CS"/>
</dbReference>
<keyword evidence="3" id="KW-0677">Repeat</keyword>
<dbReference type="Pfam" id="PF24471">
    <property type="entry name" value="KH_DEAH11"/>
    <property type="match status" value="1"/>
</dbReference>
<dbReference type="GO" id="GO:0005524">
    <property type="term" value="F:ATP binding"/>
    <property type="evidence" value="ECO:0007669"/>
    <property type="project" value="UniProtKB-KW"/>
</dbReference>
<dbReference type="Gene3D" id="1.20.120.1080">
    <property type="match status" value="1"/>
</dbReference>
<dbReference type="SMART" id="SM00847">
    <property type="entry name" value="HA2"/>
    <property type="match status" value="1"/>
</dbReference>
<evidence type="ECO:0000256" key="5">
    <source>
        <dbReference type="ARBA" id="ARBA00022771"/>
    </source>
</evidence>
<dbReference type="GeneID" id="111137384"/>
<sequence length="2039" mass="231809">MLKKGPIKSKKVLENTAKEAKKAQINSSGEKQSSTLKFINTQDTKTEMKVEVKTENMGEEITKYPAVFKQENLYSLKSISPKQEVLERVSTSLDERKSNFNVQQNSQHCASTSGSQANHLDLGREDVTMVQQHANKQMQKTGDNNENTKLPMVSPKVQTQRQLLPGKVVAKQKNENGARCIISKNTKIPESSLKGDEIKARKLTSVNEDPLLEENNIGKESKPIPKLMKIVDKERSELKKNKIKSIGYNDSEKGKESKKEKTAVGNDKFSSVKKEDIIVATQQSNKFKDKISDDQGENKLSSMTPEISLLSELAQETEAEKSYSSSRGDGKNIKKFQHVKTESSTKADGKKRGSIKQNPALKPLPMSKSVDKETSKPLEDKVSYVLTIFKLLKDENDFLHLVGIIVNVKFRVHSFESTSKSQTTVVVIHFKSNADGKKFQKCLKESRQRLSFHYRFQKEDSRIECKIDIKTVQRIQGRAEETLGAHQDKMRDTERKLSALFSKTSKKKSKKKKFIDISIHEQREAEKKALADKLEELKKQQNEFQSCLSEIIHKVEMHIGETIEQKEIDVLINKFDIECSRLKQALPIYARKTEIIDTVLKNQVSIILGETGSGKSTQITQYILETNLSSSGKIICTQPRKVAAMSLAQRVASELNSNVGDLIGYQVGMKSKLSNNTKVLYMTDHMLLNECLKDSLLTNFSCVVIDEAHERSVYTDLLLGMIKQCLPLRPDLHVVVTSATIDPDVFVQYFGGPDICPVLKVSGRMFPVEIEWLKVSVGPEVLDEYEIKAIETAADIHRREPPGDILVFLTSQVEIELCAEKLEALLRGKKDYWILPLHGKLQSDEQNLIFKITPKGRRKIVLATNIAETSVTIPGIKYVVDTGAVKELSYDPKKKLSSLRVVKVTQSSANQRKGRAGRTGPGKCYRLYSQTDYEEMCTTSIPEILKIHLGHAILKLLQLDVDPLEFDFVQAPEKISMENAFQHLSRLGAIENGKISPLGRWIAKLPFEPNLGVLVHDSIDRSIGIEGIIIAASCTVSGSLFYRGGSKEQKETSDKLKVQFCHKLGDHFTNLCVFKEWHKVHESRKGKWCKDNSINGKAMRSIRDCTNEILHILRKDLDISIKFEFADVDVERILQRLLFRSFQNNLCHFLGHEKAGYHFIDKNQQVIMHPSSAFQSLASFPNWVIVERIMQTSRDFALNITAVADEDVEEALNDGSLEFDIEDVKRRKVTPILTEYVGIQGHREFVGPRYSKVKTMQENLSGQCKDSVFVIDADRDKGEISIFAPIRERDISLQTLKTAIDPIKEKIRSETAEHPVLPEFQKVRIAIGAGGQIQDLLYQDEFKNVFIFGEPFECSKEMLEWFGRFGLIRSFIPKSPKNTNANYLGQIIYEKAESARTAVNATRKRQFDFSAKPPKGIGRPEEDDMLKAKLTWCRRRSRGFGFVEIKNQDKLDEIVVSCLLHKVNVGGKYISIKRGRNNGRPDEEENQLFVTGLGDLVNEDVLRESFLNNYNISEDDIGRVTVIREKINTTPEMLSNLKTRLEVNFKGHLKQNTFFVSVVEPKPADFIYQAFVTFKNPEEGFEVCSMLRNKLFIGEHAVSVTPEIHSRLFVLAPVYKRVEFDIEKYCERILNEDGGRRITVRHLQNENYVIDIDADSIESMVHTRNKIQKMLEGETIDLTQIPALRYLFTRDGQEKVGRVMQKTNALILLDHRNTSVSIHGKSKERGLAIRKIQKYVEKLSSSRLRVYDLKGETKPPGLMKALIMMHGIDLKGLKDLSELSAIELDHRYHRIRMLGSDDAVAKAVENINGKMEDLRKKYAILATNQPECGVCLCEISETEMYRLESCGHPYCKDCVKMNIESVLQSKEFPLRCCHDGCQMFWAWKDFINMTKLGFCSLQNIINSAVSRYVRENKDKARYCITPDCPMVYKVTKAGGRVVCDVCRTGMCSRCHVEYHNGMSCAQYQMENGNDESGLREWMRRDPGNRKLCPNCFAGIEKNGGCQHMECRDCKKHICWICMDFFDSGSECYGHMRKEHGTFM</sequence>
<dbReference type="Pfam" id="PF22191">
    <property type="entry name" value="IBR_1"/>
    <property type="match status" value="1"/>
</dbReference>
<dbReference type="Proteomes" id="UP000694844">
    <property type="component" value="Chromosome 5"/>
</dbReference>
<dbReference type="PANTHER" id="PTHR18934">
    <property type="entry name" value="ATP-DEPENDENT RNA HELICASE"/>
    <property type="match status" value="1"/>
</dbReference>
<evidence type="ECO:0000256" key="2">
    <source>
        <dbReference type="ARBA" id="ARBA00022723"/>
    </source>
</evidence>
<evidence type="ECO:0000313" key="17">
    <source>
        <dbReference type="Proteomes" id="UP000694844"/>
    </source>
</evidence>
<keyword evidence="5 10" id="KW-0863">Zinc-finger</keyword>
<dbReference type="InterPro" id="IPR013083">
    <property type="entry name" value="Znf_RING/FYVE/PHD"/>
</dbReference>
<keyword evidence="4" id="KW-0547">Nucleotide-binding</keyword>
<evidence type="ECO:0000256" key="9">
    <source>
        <dbReference type="ARBA" id="ARBA00022840"/>
    </source>
</evidence>
<evidence type="ECO:0000256" key="1">
    <source>
        <dbReference type="ARBA" id="ARBA00022679"/>
    </source>
</evidence>
<dbReference type="SUPFAM" id="SSF52540">
    <property type="entry name" value="P-loop containing nucleoside triphosphate hydrolases"/>
    <property type="match status" value="1"/>
</dbReference>
<evidence type="ECO:0000256" key="10">
    <source>
        <dbReference type="PROSITE-ProRule" id="PRU00175"/>
    </source>
</evidence>
<dbReference type="Gene3D" id="3.40.50.300">
    <property type="entry name" value="P-loop containing nucleotide triphosphate hydrolases"/>
    <property type="match status" value="2"/>
</dbReference>
<dbReference type="GO" id="GO:0016740">
    <property type="term" value="F:transferase activity"/>
    <property type="evidence" value="ECO:0007669"/>
    <property type="project" value="UniProtKB-KW"/>
</dbReference>
<organism evidence="17 18">
    <name type="scientific">Crassostrea virginica</name>
    <name type="common">Eastern oyster</name>
    <dbReference type="NCBI Taxonomy" id="6565"/>
    <lineage>
        <taxon>Eukaryota</taxon>
        <taxon>Metazoa</taxon>
        <taxon>Spiralia</taxon>
        <taxon>Lophotrochozoa</taxon>
        <taxon>Mollusca</taxon>
        <taxon>Bivalvia</taxon>
        <taxon>Autobranchia</taxon>
        <taxon>Pteriomorphia</taxon>
        <taxon>Ostreida</taxon>
        <taxon>Ostreoidea</taxon>
        <taxon>Ostreidae</taxon>
        <taxon>Crassostrea</taxon>
    </lineage>
</organism>
<evidence type="ECO:0000256" key="7">
    <source>
        <dbReference type="ARBA" id="ARBA00022801"/>
    </source>
</evidence>
<dbReference type="Gene3D" id="1.20.120.1750">
    <property type="match status" value="1"/>
</dbReference>
<feature type="region of interest" description="Disordered" evidence="12">
    <location>
        <begin position="248"/>
        <end position="267"/>
    </location>
</feature>
<dbReference type="OrthoDB" id="6144055at2759"/>
<protein>
    <submittedName>
        <fullName evidence="18">ATP-dependent RNA helicase DEAH12, chloroplastic-like</fullName>
    </submittedName>
</protein>
<dbReference type="CDD" id="cd17917">
    <property type="entry name" value="DEXHc_RHA-like"/>
    <property type="match status" value="1"/>
</dbReference>
<evidence type="ECO:0000256" key="8">
    <source>
        <dbReference type="ARBA" id="ARBA00022833"/>
    </source>
</evidence>
<dbReference type="InterPro" id="IPR001650">
    <property type="entry name" value="Helicase_C-like"/>
</dbReference>
<dbReference type="GO" id="GO:0004386">
    <property type="term" value="F:helicase activity"/>
    <property type="evidence" value="ECO:0007669"/>
    <property type="project" value="TreeGrafter"/>
</dbReference>
<keyword evidence="9" id="KW-0067">ATP-binding</keyword>
<feature type="region of interest" description="Disordered" evidence="12">
    <location>
        <begin position="318"/>
        <end position="373"/>
    </location>
</feature>